<sequence length="214" mass="24717">MFEKIKHKILLFLVALSISTISSSQTSNKKFNCLSIDTMGLLKKSFDSFEKDLFNHYEFNNDSIKTYRTFLTELYSLSINLRKLPSDTSIELARMFKKKAKDKSSLWVLLSTYDDQMEASKETSTPKTDTKNEEEIMTFNYRGGFIQCLKNNSSSNSFKDIINTLEYDGNVSPSLIAQRLHDLPTKELNSPEVKNFIAFDIYYSILLIIEKAFK</sequence>
<proteinExistence type="predicted"/>
<accession>A0A918JWI7</accession>
<gene>
    <name evidence="2" type="ORF">GCM10007384_25850</name>
</gene>
<dbReference type="RefSeq" id="WP_027412411.1">
    <property type="nucleotide sequence ID" value="NZ_BMWS01000017.1"/>
</dbReference>
<feature type="chain" id="PRO_5038069865" evidence="1">
    <location>
        <begin position="25"/>
        <end position="214"/>
    </location>
</feature>
<evidence type="ECO:0000313" key="2">
    <source>
        <dbReference type="EMBL" id="GGX23474.1"/>
    </source>
</evidence>
<feature type="signal peptide" evidence="1">
    <location>
        <begin position="1"/>
        <end position="24"/>
    </location>
</feature>
<reference evidence="2 3" key="1">
    <citation type="journal article" date="2014" name="Int. J. Syst. Evol. Microbiol.">
        <title>Complete genome sequence of Corynebacterium casei LMG S-19264T (=DSM 44701T), isolated from a smear-ripened cheese.</title>
        <authorList>
            <consortium name="US DOE Joint Genome Institute (JGI-PGF)"/>
            <person name="Walter F."/>
            <person name="Albersmeier A."/>
            <person name="Kalinowski J."/>
            <person name="Ruckert C."/>
        </authorList>
    </citation>
    <scope>NUCLEOTIDE SEQUENCE [LARGE SCALE GENOMIC DNA]</scope>
    <source>
        <strain evidence="2 3">KCTC 12285</strain>
    </source>
</reference>
<keyword evidence="3" id="KW-1185">Reference proteome</keyword>
<name>A0A918JWI7_9FLAO</name>
<protein>
    <submittedName>
        <fullName evidence="2">Uncharacterized protein</fullName>
    </submittedName>
</protein>
<evidence type="ECO:0000256" key="1">
    <source>
        <dbReference type="SAM" id="SignalP"/>
    </source>
</evidence>
<dbReference type="Proteomes" id="UP000601108">
    <property type="component" value="Unassembled WGS sequence"/>
</dbReference>
<dbReference type="EMBL" id="BMWS01000017">
    <property type="protein sequence ID" value="GGX23474.1"/>
    <property type="molecule type" value="Genomic_DNA"/>
</dbReference>
<keyword evidence="1" id="KW-0732">Signal</keyword>
<organism evidence="2 3">
    <name type="scientific">Aquimarina muelleri</name>
    <dbReference type="NCBI Taxonomy" id="279356"/>
    <lineage>
        <taxon>Bacteria</taxon>
        <taxon>Pseudomonadati</taxon>
        <taxon>Bacteroidota</taxon>
        <taxon>Flavobacteriia</taxon>
        <taxon>Flavobacteriales</taxon>
        <taxon>Flavobacteriaceae</taxon>
        <taxon>Aquimarina</taxon>
    </lineage>
</organism>
<dbReference type="AlphaFoldDB" id="A0A918JWI7"/>
<comment type="caution">
    <text evidence="2">The sequence shown here is derived from an EMBL/GenBank/DDBJ whole genome shotgun (WGS) entry which is preliminary data.</text>
</comment>
<evidence type="ECO:0000313" key="3">
    <source>
        <dbReference type="Proteomes" id="UP000601108"/>
    </source>
</evidence>